<dbReference type="Proteomes" id="UP000315724">
    <property type="component" value="Chromosome"/>
</dbReference>
<evidence type="ECO:0000256" key="1">
    <source>
        <dbReference type="SAM" id="Phobius"/>
    </source>
</evidence>
<dbReference type="PANTHER" id="PTHR43592">
    <property type="entry name" value="CAAX AMINO TERMINAL PROTEASE"/>
    <property type="match status" value="1"/>
</dbReference>
<keyword evidence="4" id="KW-1185">Reference proteome</keyword>
<dbReference type="KEGG" id="tpol:Mal48_36830"/>
<dbReference type="OrthoDB" id="118729at2"/>
<organism evidence="3 4">
    <name type="scientific">Thalassoglobus polymorphus</name>
    <dbReference type="NCBI Taxonomy" id="2527994"/>
    <lineage>
        <taxon>Bacteria</taxon>
        <taxon>Pseudomonadati</taxon>
        <taxon>Planctomycetota</taxon>
        <taxon>Planctomycetia</taxon>
        <taxon>Planctomycetales</taxon>
        <taxon>Planctomycetaceae</taxon>
        <taxon>Thalassoglobus</taxon>
    </lineage>
</organism>
<accession>A0A517QS24</accession>
<evidence type="ECO:0000313" key="4">
    <source>
        <dbReference type="Proteomes" id="UP000315724"/>
    </source>
</evidence>
<proteinExistence type="predicted"/>
<feature type="transmembrane region" description="Helical" evidence="1">
    <location>
        <begin position="83"/>
        <end position="102"/>
    </location>
</feature>
<keyword evidence="3" id="KW-0378">Hydrolase</keyword>
<keyword evidence="3" id="KW-0645">Protease</keyword>
<dbReference type="AlphaFoldDB" id="A0A517QS24"/>
<feature type="domain" description="CAAX prenyl protease 2/Lysostaphin resistance protein A-like" evidence="2">
    <location>
        <begin position="83"/>
        <end position="171"/>
    </location>
</feature>
<evidence type="ECO:0000259" key="2">
    <source>
        <dbReference type="Pfam" id="PF02517"/>
    </source>
</evidence>
<dbReference type="GO" id="GO:0004175">
    <property type="term" value="F:endopeptidase activity"/>
    <property type="evidence" value="ECO:0007669"/>
    <property type="project" value="UniProtKB-ARBA"/>
</dbReference>
<dbReference type="Pfam" id="PF02517">
    <property type="entry name" value="Rce1-like"/>
    <property type="match status" value="1"/>
</dbReference>
<feature type="transmembrane region" description="Helical" evidence="1">
    <location>
        <begin position="158"/>
        <end position="177"/>
    </location>
</feature>
<dbReference type="GO" id="GO:0006508">
    <property type="term" value="P:proteolysis"/>
    <property type="evidence" value="ECO:0007669"/>
    <property type="project" value="UniProtKB-KW"/>
</dbReference>
<evidence type="ECO:0000313" key="3">
    <source>
        <dbReference type="EMBL" id="QDT34423.1"/>
    </source>
</evidence>
<dbReference type="InterPro" id="IPR003675">
    <property type="entry name" value="Rce1/LyrA-like_dom"/>
</dbReference>
<name>A0A517QS24_9PLAN</name>
<keyword evidence="1" id="KW-0812">Transmembrane</keyword>
<dbReference type="GO" id="GO:0080120">
    <property type="term" value="P:CAAX-box protein maturation"/>
    <property type="evidence" value="ECO:0007669"/>
    <property type="project" value="UniProtKB-ARBA"/>
</dbReference>
<sequence length="193" mass="21578">MTLNSREDFLTFTGLFLFVMLSITLLVAHWAEVPLTTQVHWSTRDFGIGCIAALGMFLSFSWLSSLRDLAADALGASLAQCRLYDLVLMAILVGIVEEFLFRGLLEQWIARWNPIGAFIITNVIFGLLHAISPLYAIMAAILGGILSLLTWWVGDFNLLRPIVAHAIYDLIGFVLIAEEYRKKQNDAETTDIL</sequence>
<feature type="transmembrane region" description="Helical" evidence="1">
    <location>
        <begin position="46"/>
        <end position="63"/>
    </location>
</feature>
<keyword evidence="1" id="KW-0472">Membrane</keyword>
<feature type="transmembrane region" description="Helical" evidence="1">
    <location>
        <begin position="9"/>
        <end position="31"/>
    </location>
</feature>
<reference evidence="3 4" key="1">
    <citation type="submission" date="2019-02" db="EMBL/GenBank/DDBJ databases">
        <title>Deep-cultivation of Planctomycetes and their phenomic and genomic characterization uncovers novel biology.</title>
        <authorList>
            <person name="Wiegand S."/>
            <person name="Jogler M."/>
            <person name="Boedeker C."/>
            <person name="Pinto D."/>
            <person name="Vollmers J."/>
            <person name="Rivas-Marin E."/>
            <person name="Kohn T."/>
            <person name="Peeters S.H."/>
            <person name="Heuer A."/>
            <person name="Rast P."/>
            <person name="Oberbeckmann S."/>
            <person name="Bunk B."/>
            <person name="Jeske O."/>
            <person name="Meyerdierks A."/>
            <person name="Storesund J.E."/>
            <person name="Kallscheuer N."/>
            <person name="Luecker S."/>
            <person name="Lage O.M."/>
            <person name="Pohl T."/>
            <person name="Merkel B.J."/>
            <person name="Hornburger P."/>
            <person name="Mueller R.-W."/>
            <person name="Bruemmer F."/>
            <person name="Labrenz M."/>
            <person name="Spormann A.M."/>
            <person name="Op den Camp H."/>
            <person name="Overmann J."/>
            <person name="Amann R."/>
            <person name="Jetten M.S.M."/>
            <person name="Mascher T."/>
            <person name="Medema M.H."/>
            <person name="Devos D.P."/>
            <person name="Kaster A.-K."/>
            <person name="Ovreas L."/>
            <person name="Rohde M."/>
            <person name="Galperin M.Y."/>
            <person name="Jogler C."/>
        </authorList>
    </citation>
    <scope>NUCLEOTIDE SEQUENCE [LARGE SCALE GENOMIC DNA]</scope>
    <source>
        <strain evidence="3 4">Mal48</strain>
    </source>
</reference>
<gene>
    <name evidence="3" type="ORF">Mal48_36830</name>
</gene>
<feature type="transmembrane region" description="Helical" evidence="1">
    <location>
        <begin position="108"/>
        <end position="127"/>
    </location>
</feature>
<dbReference type="EMBL" id="CP036267">
    <property type="protein sequence ID" value="QDT34423.1"/>
    <property type="molecule type" value="Genomic_DNA"/>
</dbReference>
<dbReference type="RefSeq" id="WP_145202350.1">
    <property type="nucleotide sequence ID" value="NZ_CP036267.1"/>
</dbReference>
<protein>
    <submittedName>
        <fullName evidence="3">CAAX amino terminal protease self-immunity</fullName>
    </submittedName>
</protein>
<feature type="transmembrane region" description="Helical" evidence="1">
    <location>
        <begin position="134"/>
        <end position="152"/>
    </location>
</feature>
<keyword evidence="1" id="KW-1133">Transmembrane helix</keyword>
<dbReference type="PANTHER" id="PTHR43592:SF15">
    <property type="entry name" value="CAAX AMINO TERMINAL PROTEASE FAMILY PROTEIN"/>
    <property type="match status" value="1"/>
</dbReference>